<comment type="caution">
    <text evidence="1">The sequence shown here is derived from an EMBL/GenBank/DDBJ whole genome shotgun (WGS) entry which is preliminary data.</text>
</comment>
<proteinExistence type="predicted"/>
<dbReference type="AlphaFoldDB" id="A0A4R1BE54"/>
<dbReference type="Proteomes" id="UP000295443">
    <property type="component" value="Unassembled WGS sequence"/>
</dbReference>
<protein>
    <recommendedName>
        <fullName evidence="3">MAE-28990/MAE-18760-like HEPN domain-containing protein</fullName>
    </recommendedName>
</protein>
<gene>
    <name evidence="1" type="ORF">EZJ19_07125</name>
</gene>
<accession>A0A4R1BE54</accession>
<sequence length="195" mass="22072">MEQLKPFNTLMEPDERQRSFARFDPAIGDFRPLRAEDTYALIEDVRLHEGVPEAVRGHFATAQNLIAYSWFYYPFNVTAELLAYVSVEFALKLCYPGNEKASFKNLLRRAVEDGTVTNSGFSIIQAREQERQEWGVFIQEDAPVADYAVTLVEAMPYLRNSLAHGSSTLHMHGANTLRTCAELINQLFSEVASDS</sequence>
<evidence type="ECO:0000313" key="1">
    <source>
        <dbReference type="EMBL" id="TCJ15380.1"/>
    </source>
</evidence>
<evidence type="ECO:0000313" key="2">
    <source>
        <dbReference type="Proteomes" id="UP000295443"/>
    </source>
</evidence>
<dbReference type="RefSeq" id="WP_131446051.1">
    <property type="nucleotide sequence ID" value="NZ_SJZB01000027.1"/>
</dbReference>
<reference evidence="1 2" key="1">
    <citation type="submission" date="2019-03" db="EMBL/GenBank/DDBJ databases">
        <title>Genome sequence of Thiobacillaceae bacterium LSR1, a sulfur-oxidizing bacterium isolated from freshwater sediment.</title>
        <authorList>
            <person name="Li S."/>
        </authorList>
    </citation>
    <scope>NUCLEOTIDE SEQUENCE [LARGE SCALE GENOMIC DNA]</scope>
    <source>
        <strain evidence="1 2">LSR1</strain>
    </source>
</reference>
<organism evidence="1 2">
    <name type="scientific">Parasulfuritortus cantonensis</name>
    <dbReference type="NCBI Taxonomy" id="2528202"/>
    <lineage>
        <taxon>Bacteria</taxon>
        <taxon>Pseudomonadati</taxon>
        <taxon>Pseudomonadota</taxon>
        <taxon>Betaproteobacteria</taxon>
        <taxon>Nitrosomonadales</taxon>
        <taxon>Thiobacillaceae</taxon>
        <taxon>Parasulfuritortus</taxon>
    </lineage>
</organism>
<name>A0A4R1BE54_9PROT</name>
<dbReference type="OrthoDB" id="9134956at2"/>
<keyword evidence="2" id="KW-1185">Reference proteome</keyword>
<dbReference type="EMBL" id="SJZB01000027">
    <property type="protein sequence ID" value="TCJ15380.1"/>
    <property type="molecule type" value="Genomic_DNA"/>
</dbReference>
<evidence type="ECO:0008006" key="3">
    <source>
        <dbReference type="Google" id="ProtNLM"/>
    </source>
</evidence>